<proteinExistence type="predicted"/>
<gene>
    <name evidence="2" type="ORF">JOC77_004336</name>
</gene>
<reference evidence="2 3" key="1">
    <citation type="submission" date="2021-01" db="EMBL/GenBank/DDBJ databases">
        <title>Genomic Encyclopedia of Type Strains, Phase IV (KMG-IV): sequencing the most valuable type-strain genomes for metagenomic binning, comparative biology and taxonomic classification.</title>
        <authorList>
            <person name="Goeker M."/>
        </authorList>
    </citation>
    <scope>NUCLEOTIDE SEQUENCE [LARGE SCALE GENOMIC DNA]</scope>
    <source>
        <strain evidence="2 3">DSM 105482</strain>
    </source>
</reference>
<evidence type="ECO:0000256" key="1">
    <source>
        <dbReference type="SAM" id="Phobius"/>
    </source>
</evidence>
<keyword evidence="1" id="KW-0472">Membrane</keyword>
<dbReference type="EMBL" id="JAFBFI010000043">
    <property type="protein sequence ID" value="MBM7694857.1"/>
    <property type="molecule type" value="Genomic_DNA"/>
</dbReference>
<accession>A0ABS2QP17</accession>
<protein>
    <submittedName>
        <fullName evidence="2">Uncharacterized protein</fullName>
    </submittedName>
</protein>
<evidence type="ECO:0000313" key="3">
    <source>
        <dbReference type="Proteomes" id="UP000823486"/>
    </source>
</evidence>
<dbReference type="Proteomes" id="UP000823486">
    <property type="component" value="Unassembled WGS sequence"/>
</dbReference>
<keyword evidence="3" id="KW-1185">Reference proteome</keyword>
<name>A0ABS2QP17_9BACI</name>
<sequence length="42" mass="4835">MIYINLKRQKIGVFLRLLRGPFSSLFLLVQLTGALVEERMVA</sequence>
<keyword evidence="1" id="KW-1133">Transmembrane helix</keyword>
<evidence type="ECO:0000313" key="2">
    <source>
        <dbReference type="EMBL" id="MBM7694857.1"/>
    </source>
</evidence>
<feature type="transmembrane region" description="Helical" evidence="1">
    <location>
        <begin position="12"/>
        <end position="36"/>
    </location>
</feature>
<keyword evidence="1" id="KW-0812">Transmembrane</keyword>
<organism evidence="2 3">
    <name type="scientific">Peribacillus deserti</name>
    <dbReference type="NCBI Taxonomy" id="673318"/>
    <lineage>
        <taxon>Bacteria</taxon>
        <taxon>Bacillati</taxon>
        <taxon>Bacillota</taxon>
        <taxon>Bacilli</taxon>
        <taxon>Bacillales</taxon>
        <taxon>Bacillaceae</taxon>
        <taxon>Peribacillus</taxon>
    </lineage>
</organism>
<comment type="caution">
    <text evidence="2">The sequence shown here is derived from an EMBL/GenBank/DDBJ whole genome shotgun (WGS) entry which is preliminary data.</text>
</comment>